<proteinExistence type="predicted"/>
<dbReference type="KEGG" id="rul:UC8_24680"/>
<accession>A0A5B9QTQ4</accession>
<name>A0A5B9QTQ4_9BACT</name>
<evidence type="ECO:0000256" key="1">
    <source>
        <dbReference type="SAM" id="Phobius"/>
    </source>
</evidence>
<gene>
    <name evidence="2" type="ORF">UC8_24680</name>
</gene>
<sequence>MHWPSFWYGVAAPYLAAIAYLIMAGTITLFFELKAKQKMNHCGIPNCPTCMPRRPHGQVEEELADRINGIRLDLEDQTSDTITINFDVILFMRVLTAIRQPQTLSSDDKEHLEIWVRHVVNQLPLPPQDTDLLNRLWALHD</sequence>
<dbReference type="EMBL" id="CP042914">
    <property type="protein sequence ID" value="QEG40456.1"/>
    <property type="molecule type" value="Genomic_DNA"/>
</dbReference>
<protein>
    <submittedName>
        <fullName evidence="2">Uncharacterized protein</fullName>
    </submittedName>
</protein>
<feature type="transmembrane region" description="Helical" evidence="1">
    <location>
        <begin position="6"/>
        <end position="31"/>
    </location>
</feature>
<dbReference type="AlphaFoldDB" id="A0A5B9QTQ4"/>
<keyword evidence="3" id="KW-1185">Reference proteome</keyword>
<keyword evidence="1" id="KW-0812">Transmembrane</keyword>
<keyword evidence="1" id="KW-0472">Membrane</keyword>
<dbReference type="RefSeq" id="WP_068131016.1">
    <property type="nucleotide sequence ID" value="NZ_CP042914.1"/>
</dbReference>
<organism evidence="2 3">
    <name type="scientific">Roseimaritima ulvae</name>
    <dbReference type="NCBI Taxonomy" id="980254"/>
    <lineage>
        <taxon>Bacteria</taxon>
        <taxon>Pseudomonadati</taxon>
        <taxon>Planctomycetota</taxon>
        <taxon>Planctomycetia</taxon>
        <taxon>Pirellulales</taxon>
        <taxon>Pirellulaceae</taxon>
        <taxon>Roseimaritima</taxon>
    </lineage>
</organism>
<keyword evidence="1" id="KW-1133">Transmembrane helix</keyword>
<reference evidence="2 3" key="1">
    <citation type="submission" date="2019-08" db="EMBL/GenBank/DDBJ databases">
        <title>Deep-cultivation of Planctomycetes and their phenomic and genomic characterization uncovers novel biology.</title>
        <authorList>
            <person name="Wiegand S."/>
            <person name="Jogler M."/>
            <person name="Boedeker C."/>
            <person name="Pinto D."/>
            <person name="Vollmers J."/>
            <person name="Rivas-Marin E."/>
            <person name="Kohn T."/>
            <person name="Peeters S.H."/>
            <person name="Heuer A."/>
            <person name="Rast P."/>
            <person name="Oberbeckmann S."/>
            <person name="Bunk B."/>
            <person name="Jeske O."/>
            <person name="Meyerdierks A."/>
            <person name="Storesund J.E."/>
            <person name="Kallscheuer N."/>
            <person name="Luecker S."/>
            <person name="Lage O.M."/>
            <person name="Pohl T."/>
            <person name="Merkel B.J."/>
            <person name="Hornburger P."/>
            <person name="Mueller R.-W."/>
            <person name="Bruemmer F."/>
            <person name="Labrenz M."/>
            <person name="Spormann A.M."/>
            <person name="Op den Camp H."/>
            <person name="Overmann J."/>
            <person name="Amann R."/>
            <person name="Jetten M.S.M."/>
            <person name="Mascher T."/>
            <person name="Medema M.H."/>
            <person name="Devos D.P."/>
            <person name="Kaster A.-K."/>
            <person name="Ovreas L."/>
            <person name="Rohde M."/>
            <person name="Galperin M.Y."/>
            <person name="Jogler C."/>
        </authorList>
    </citation>
    <scope>NUCLEOTIDE SEQUENCE [LARGE SCALE GENOMIC DNA]</scope>
    <source>
        <strain evidence="2 3">UC8</strain>
    </source>
</reference>
<dbReference type="Proteomes" id="UP000325286">
    <property type="component" value="Chromosome"/>
</dbReference>
<evidence type="ECO:0000313" key="3">
    <source>
        <dbReference type="Proteomes" id="UP000325286"/>
    </source>
</evidence>
<evidence type="ECO:0000313" key="2">
    <source>
        <dbReference type="EMBL" id="QEG40456.1"/>
    </source>
</evidence>